<dbReference type="GO" id="GO:0033179">
    <property type="term" value="C:proton-transporting V-type ATPase, V0 domain"/>
    <property type="evidence" value="ECO:0007669"/>
    <property type="project" value="InterPro"/>
</dbReference>
<evidence type="ECO:0000313" key="14">
    <source>
        <dbReference type="Proteomes" id="UP000186165"/>
    </source>
</evidence>
<feature type="transmembrane region" description="Helical" evidence="10">
    <location>
        <begin position="474"/>
        <end position="499"/>
    </location>
</feature>
<dbReference type="Pfam" id="PF01496">
    <property type="entry name" value="V_ATPase_I"/>
    <property type="match status" value="1"/>
</dbReference>
<evidence type="ECO:0000256" key="3">
    <source>
        <dbReference type="ARBA" id="ARBA00022448"/>
    </source>
</evidence>
<keyword evidence="7 10" id="KW-0472">Membrane</keyword>
<evidence type="ECO:0000256" key="4">
    <source>
        <dbReference type="ARBA" id="ARBA00022692"/>
    </source>
</evidence>
<dbReference type="OrthoDB" id="85892at2157"/>
<dbReference type="KEGG" id="hhsr:HSR6_1879"/>
<feature type="coiled-coil region" evidence="11">
    <location>
        <begin position="92"/>
        <end position="119"/>
    </location>
</feature>
<evidence type="ECO:0000256" key="10">
    <source>
        <dbReference type="RuleBase" id="RU361189"/>
    </source>
</evidence>
<dbReference type="Gene3D" id="3.30.70.2750">
    <property type="match status" value="1"/>
</dbReference>
<dbReference type="GO" id="GO:0051117">
    <property type="term" value="F:ATPase binding"/>
    <property type="evidence" value="ECO:0007669"/>
    <property type="project" value="TreeGrafter"/>
</dbReference>
<evidence type="ECO:0000256" key="8">
    <source>
        <dbReference type="ARBA" id="ARBA00059506"/>
    </source>
</evidence>
<evidence type="ECO:0000256" key="5">
    <source>
        <dbReference type="ARBA" id="ARBA00022989"/>
    </source>
</evidence>
<proteinExistence type="inferred from homology"/>
<keyword evidence="6 10" id="KW-0406">Ion transport</keyword>
<keyword evidence="4 10" id="KW-0812">Transmembrane</keyword>
<dbReference type="Gene3D" id="3.30.70.2170">
    <property type="match status" value="1"/>
</dbReference>
<feature type="transmembrane region" description="Helical" evidence="10">
    <location>
        <begin position="571"/>
        <end position="590"/>
    </location>
</feature>
<evidence type="ECO:0000256" key="9">
    <source>
        <dbReference type="ARBA" id="ARBA00068671"/>
    </source>
</evidence>
<dbReference type="EMBL" id="CP016804">
    <property type="protein sequence ID" value="APE96312.1"/>
    <property type="molecule type" value="Genomic_DNA"/>
</dbReference>
<gene>
    <name evidence="13" type="primary">atpI</name>
    <name evidence="13" type="ORF">HSR6_1879</name>
</gene>
<protein>
    <recommendedName>
        <fullName evidence="9 10">A-type ATP synthase subunit I</fullName>
    </recommendedName>
</protein>
<sequence length="730" mass="78686">MLRPERMSKVSVAGSTQVIEPVIEAIHDLELVHLSEYEGQIEGFETGAPLSGAESAADQLVTVRSLQSMLDIEGAAVDQKRILDRETVPDRLESIRETVTDLDDRRSEIRSELTRVRDEMDSVDPFVDLGIDFDLLRGYENLSVMVGTGDREAVEDTLADAEEIEAFEVFAGTDVLAVFAYPSEPSLEDALVGVEFTEYEIPDGEGEPEAYLEQLEARQAELEADLESVEADLDAAREEHAEFLLAVEEALSIDVQKGEAPLRFATTEHAFVAEGWLPAEEFETFETAVSEAASGRVAIDQMEVAEHGEYVPTHDDHEADGEEPTAESPAEDVAADGGNVELESGDSPPVVLDNPAFAKPFELLVKAINRPTYWELDPTIPILLTFPIMFGFMIGDLGYGALYAGIGYLIVSRVDSDGLRSLGGIAVWAGVFTMLFGVLYGEIFGLHGLGDVVWGGHPPLHKGLQPNFLAYAQAWLFLSLFVGLFHLTAGYVFGFVNLLGHGLKDAFLEKGSWVVLMGGMWLWIFSTHAAGAKPDLLYTVFNRAGATIPSGTTLTADQVAFGLGFGGFPETVGLVGLALAGIGLTLLLLGEGGIGALESLNVLVNVLSYTRIAAVLLAKAGMAFVVNLLFFGAYQDPEGLFHFLVIGGHAHAPEGASVLFEGLVNMGPIGWLGGLLVLFVGHLLVLALGITSAGLQAVRLEYVEFFGKFYEGGGANYNPFGYTRRYTTTD</sequence>
<keyword evidence="5 10" id="KW-1133">Transmembrane helix</keyword>
<keyword evidence="14" id="KW-1185">Reference proteome</keyword>
<dbReference type="AlphaFoldDB" id="A0A1J1AEZ2"/>
<feature type="compositionally biased region" description="Acidic residues" evidence="12">
    <location>
        <begin position="318"/>
        <end position="332"/>
    </location>
</feature>
<feature type="transmembrane region" description="Helical" evidence="10">
    <location>
        <begin position="422"/>
        <end position="441"/>
    </location>
</feature>
<evidence type="ECO:0000256" key="11">
    <source>
        <dbReference type="SAM" id="Coils"/>
    </source>
</evidence>
<accession>A0A1J1AEZ2</accession>
<dbReference type="GO" id="GO:0016471">
    <property type="term" value="C:vacuolar proton-transporting V-type ATPase complex"/>
    <property type="evidence" value="ECO:0007669"/>
    <property type="project" value="TreeGrafter"/>
</dbReference>
<dbReference type="PANTHER" id="PTHR11629">
    <property type="entry name" value="VACUOLAR PROTON ATPASES"/>
    <property type="match status" value="1"/>
</dbReference>
<keyword evidence="11" id="KW-0175">Coiled coil</keyword>
<dbReference type="GO" id="GO:0016787">
    <property type="term" value="F:hydrolase activity"/>
    <property type="evidence" value="ECO:0007669"/>
    <property type="project" value="UniProtKB-KW"/>
</dbReference>
<feature type="transmembrane region" description="Helical" evidence="10">
    <location>
        <begin position="388"/>
        <end position="410"/>
    </location>
</feature>
<evidence type="ECO:0000256" key="6">
    <source>
        <dbReference type="ARBA" id="ARBA00023065"/>
    </source>
</evidence>
<dbReference type="GO" id="GO:0046961">
    <property type="term" value="F:proton-transporting ATPase activity, rotational mechanism"/>
    <property type="evidence" value="ECO:0007669"/>
    <property type="project" value="InterPro"/>
</dbReference>
<comment type="similarity">
    <text evidence="2 10">Belongs to the V-ATPase 116 kDa subunit family.</text>
</comment>
<comment type="function">
    <text evidence="8">Component of the A-type ATP synthase that produces ATP from ADP in the presence of a proton gradient across the membrane.</text>
</comment>
<feature type="region of interest" description="Disordered" evidence="12">
    <location>
        <begin position="312"/>
        <end position="332"/>
    </location>
</feature>
<dbReference type="GeneID" id="30418412"/>
<keyword evidence="13" id="KW-0378">Hydrolase</keyword>
<reference evidence="14" key="1">
    <citation type="submission" date="2016-08" db="EMBL/GenBank/DDBJ databases">
        <title>Discovery of first anaerobic lithoheterotrophic haloarchae widely represented in hypersaline habitats.</title>
        <authorList>
            <person name="Sorokin D.Y."/>
            <person name="Kublanov I.V."/>
            <person name="Roman P."/>
            <person name="Sinninghe Damste J.S."/>
            <person name="Golyshin P.N."/>
            <person name="Rojo D."/>
            <person name="Ciordia S."/>
            <person name="Mena Md.C."/>
            <person name="Ferrer M."/>
            <person name="Smedile F."/>
            <person name="Messina E."/>
            <person name="La Cono V."/>
            <person name="Yakimov M.M."/>
        </authorList>
    </citation>
    <scope>NUCLEOTIDE SEQUENCE [LARGE SCALE GENOMIC DNA]</scope>
    <source>
        <strain evidence="14">HSR6</strain>
    </source>
</reference>
<name>A0A1J1AEZ2_9EURY</name>
<dbReference type="GO" id="GO:0007035">
    <property type="term" value="P:vacuolar acidification"/>
    <property type="evidence" value="ECO:0007669"/>
    <property type="project" value="TreeGrafter"/>
</dbReference>
<dbReference type="Gene3D" id="1.20.1460.20">
    <property type="match status" value="1"/>
</dbReference>
<dbReference type="Proteomes" id="UP000186165">
    <property type="component" value="Chromosome"/>
</dbReference>
<keyword evidence="3 10" id="KW-0813">Transport</keyword>
<dbReference type="InterPro" id="IPR002490">
    <property type="entry name" value="V-ATPase_116kDa_su"/>
</dbReference>
<comment type="subcellular location">
    <subcellularLocation>
        <location evidence="1">Membrane</location>
        <topology evidence="1">Multi-pass membrane protein</topology>
    </subcellularLocation>
</comment>
<evidence type="ECO:0000313" key="13">
    <source>
        <dbReference type="EMBL" id="APE96312.1"/>
    </source>
</evidence>
<organism evidence="13 14">
    <name type="scientific">Halodesulfurarchaeum formicicum</name>
    <dbReference type="NCBI Taxonomy" id="1873524"/>
    <lineage>
        <taxon>Archaea</taxon>
        <taxon>Methanobacteriati</taxon>
        <taxon>Methanobacteriota</taxon>
        <taxon>Stenosarchaea group</taxon>
        <taxon>Halobacteria</taxon>
        <taxon>Halobacteriales</taxon>
        <taxon>Halobacteriaceae</taxon>
        <taxon>Halodesulfurarchaeum</taxon>
    </lineage>
</organism>
<feature type="transmembrane region" description="Helical" evidence="10">
    <location>
        <begin position="669"/>
        <end position="690"/>
    </location>
</feature>
<feature type="transmembrane region" description="Helical" evidence="10">
    <location>
        <begin position="511"/>
        <end position="531"/>
    </location>
</feature>
<dbReference type="RefSeq" id="WP_071933456.1">
    <property type="nucleotide sequence ID" value="NZ_CP016804.1"/>
</dbReference>
<evidence type="ECO:0000256" key="12">
    <source>
        <dbReference type="SAM" id="MobiDB-lite"/>
    </source>
</evidence>
<evidence type="ECO:0000256" key="2">
    <source>
        <dbReference type="ARBA" id="ARBA00009904"/>
    </source>
</evidence>
<feature type="coiled-coil region" evidence="11">
    <location>
        <begin position="212"/>
        <end position="246"/>
    </location>
</feature>
<evidence type="ECO:0000256" key="1">
    <source>
        <dbReference type="ARBA" id="ARBA00004141"/>
    </source>
</evidence>
<evidence type="ECO:0000256" key="7">
    <source>
        <dbReference type="ARBA" id="ARBA00023136"/>
    </source>
</evidence>
<feature type="transmembrane region" description="Helical" evidence="10">
    <location>
        <begin position="611"/>
        <end position="634"/>
    </location>
</feature>
<dbReference type="PANTHER" id="PTHR11629:SF63">
    <property type="entry name" value="V-TYPE PROTON ATPASE SUBUNIT A"/>
    <property type="match status" value="1"/>
</dbReference>